<dbReference type="Proteomes" id="UP000054217">
    <property type="component" value="Unassembled WGS sequence"/>
</dbReference>
<organism evidence="1 2">
    <name type="scientific">Pisolithus tinctorius Marx 270</name>
    <dbReference type="NCBI Taxonomy" id="870435"/>
    <lineage>
        <taxon>Eukaryota</taxon>
        <taxon>Fungi</taxon>
        <taxon>Dikarya</taxon>
        <taxon>Basidiomycota</taxon>
        <taxon>Agaricomycotina</taxon>
        <taxon>Agaricomycetes</taxon>
        <taxon>Agaricomycetidae</taxon>
        <taxon>Boletales</taxon>
        <taxon>Sclerodermatineae</taxon>
        <taxon>Pisolithaceae</taxon>
        <taxon>Pisolithus</taxon>
    </lineage>
</organism>
<accession>A0A0C3IRT6</accession>
<evidence type="ECO:0000313" key="2">
    <source>
        <dbReference type="Proteomes" id="UP000054217"/>
    </source>
</evidence>
<dbReference type="AlphaFoldDB" id="A0A0C3IRT6"/>
<proteinExistence type="predicted"/>
<sequence>MPTGSGGAKVSARCFIIVSNRIFTPEANRSKANGNARIIKPIQTTGSGNRHVTDPEFRSSGLKIRCLFIVIDKVEANNTLRLYWVSVIILSSNISNGAEFCRQKAARH</sequence>
<protein>
    <submittedName>
        <fullName evidence="1">Uncharacterized protein</fullName>
    </submittedName>
</protein>
<dbReference type="HOGENOM" id="CLU_2198042_0_0_1"/>
<dbReference type="InParanoid" id="A0A0C3IRT6"/>
<reference evidence="1 2" key="1">
    <citation type="submission" date="2014-04" db="EMBL/GenBank/DDBJ databases">
        <authorList>
            <consortium name="DOE Joint Genome Institute"/>
            <person name="Kuo A."/>
            <person name="Kohler A."/>
            <person name="Costa M.D."/>
            <person name="Nagy L.G."/>
            <person name="Floudas D."/>
            <person name="Copeland A."/>
            <person name="Barry K.W."/>
            <person name="Cichocki N."/>
            <person name="Veneault-Fourrey C."/>
            <person name="LaButti K."/>
            <person name="Lindquist E.A."/>
            <person name="Lipzen A."/>
            <person name="Lundell T."/>
            <person name="Morin E."/>
            <person name="Murat C."/>
            <person name="Sun H."/>
            <person name="Tunlid A."/>
            <person name="Henrissat B."/>
            <person name="Grigoriev I.V."/>
            <person name="Hibbett D.S."/>
            <person name="Martin F."/>
            <person name="Nordberg H.P."/>
            <person name="Cantor M.N."/>
            <person name="Hua S.X."/>
        </authorList>
    </citation>
    <scope>NUCLEOTIDE SEQUENCE [LARGE SCALE GENOMIC DNA]</scope>
    <source>
        <strain evidence="1 2">Marx 270</strain>
    </source>
</reference>
<evidence type="ECO:0000313" key="1">
    <source>
        <dbReference type="EMBL" id="KIN99637.1"/>
    </source>
</evidence>
<dbReference type="EMBL" id="KN832003">
    <property type="protein sequence ID" value="KIN99637.1"/>
    <property type="molecule type" value="Genomic_DNA"/>
</dbReference>
<gene>
    <name evidence="1" type="ORF">M404DRAFT_30287</name>
</gene>
<keyword evidence="2" id="KW-1185">Reference proteome</keyword>
<name>A0A0C3IRT6_PISTI</name>
<reference evidence="2" key="2">
    <citation type="submission" date="2015-01" db="EMBL/GenBank/DDBJ databases">
        <title>Evolutionary Origins and Diversification of the Mycorrhizal Mutualists.</title>
        <authorList>
            <consortium name="DOE Joint Genome Institute"/>
            <consortium name="Mycorrhizal Genomics Consortium"/>
            <person name="Kohler A."/>
            <person name="Kuo A."/>
            <person name="Nagy L.G."/>
            <person name="Floudas D."/>
            <person name="Copeland A."/>
            <person name="Barry K.W."/>
            <person name="Cichocki N."/>
            <person name="Veneault-Fourrey C."/>
            <person name="LaButti K."/>
            <person name="Lindquist E.A."/>
            <person name="Lipzen A."/>
            <person name="Lundell T."/>
            <person name="Morin E."/>
            <person name="Murat C."/>
            <person name="Riley R."/>
            <person name="Ohm R."/>
            <person name="Sun H."/>
            <person name="Tunlid A."/>
            <person name="Henrissat B."/>
            <person name="Grigoriev I.V."/>
            <person name="Hibbett D.S."/>
            <person name="Martin F."/>
        </authorList>
    </citation>
    <scope>NUCLEOTIDE SEQUENCE [LARGE SCALE GENOMIC DNA]</scope>
    <source>
        <strain evidence="2">Marx 270</strain>
    </source>
</reference>